<dbReference type="Pfam" id="PF03798">
    <property type="entry name" value="TRAM_LAG1_CLN8"/>
    <property type="match status" value="1"/>
</dbReference>
<evidence type="ECO:0000256" key="3">
    <source>
        <dbReference type="ARBA" id="ARBA00022989"/>
    </source>
</evidence>
<keyword evidence="4 5" id="KW-0472">Membrane</keyword>
<dbReference type="PROSITE" id="PS50922">
    <property type="entry name" value="TLC"/>
    <property type="match status" value="1"/>
</dbReference>
<evidence type="ECO:0000256" key="6">
    <source>
        <dbReference type="SAM" id="SignalP"/>
    </source>
</evidence>
<keyword evidence="6" id="KW-0732">Signal</keyword>
<evidence type="ECO:0000256" key="5">
    <source>
        <dbReference type="PROSITE-ProRule" id="PRU00205"/>
    </source>
</evidence>
<evidence type="ECO:0000313" key="9">
    <source>
        <dbReference type="Proteomes" id="UP000728185"/>
    </source>
</evidence>
<evidence type="ECO:0000256" key="2">
    <source>
        <dbReference type="ARBA" id="ARBA00022692"/>
    </source>
</evidence>
<keyword evidence="3" id="KW-1133">Transmembrane helix</keyword>
<sequence length="190" mass="21189">MLLVMLLSFAFHWLVDWVACRFPVKTLSRHFRNLKQNDSISGTDFAWRTSVISEIHALVTGLGSPLVFFLTPGLSTDLIGKSSSLAVNLVSYSTGYFLMDTIHMYLFSKTKGTVELMVHHAVIILCFSSSLFSGKYVGYAVVALLVEVNSIFLHLRRLSKYLCIPRAIAFSRVLCFANIGESTSLECFCA</sequence>
<dbReference type="InterPro" id="IPR050846">
    <property type="entry name" value="TLCD"/>
</dbReference>
<evidence type="ECO:0000256" key="4">
    <source>
        <dbReference type="ARBA" id="ARBA00023136"/>
    </source>
</evidence>
<keyword evidence="9" id="KW-1185">Reference proteome</keyword>
<dbReference type="GO" id="GO:0055091">
    <property type="term" value="P:phospholipid homeostasis"/>
    <property type="evidence" value="ECO:0007669"/>
    <property type="project" value="TreeGrafter"/>
</dbReference>
<keyword evidence="2 5" id="KW-0812">Transmembrane</keyword>
<dbReference type="GO" id="GO:0071709">
    <property type="term" value="P:membrane assembly"/>
    <property type="evidence" value="ECO:0007669"/>
    <property type="project" value="TreeGrafter"/>
</dbReference>
<protein>
    <submittedName>
        <fullName evidence="8">TLC domain-containing protein 2</fullName>
    </submittedName>
</protein>
<evidence type="ECO:0000313" key="8">
    <source>
        <dbReference type="EMBL" id="KAA0189812.1"/>
    </source>
</evidence>
<dbReference type="GO" id="GO:0097035">
    <property type="term" value="P:regulation of membrane lipid distribution"/>
    <property type="evidence" value="ECO:0007669"/>
    <property type="project" value="TreeGrafter"/>
</dbReference>
<name>A0A8E0RWD8_9TREM</name>
<feature type="domain" description="TLC" evidence="7">
    <location>
        <begin position="42"/>
        <end position="190"/>
    </location>
</feature>
<dbReference type="GO" id="GO:0007009">
    <property type="term" value="P:plasma membrane organization"/>
    <property type="evidence" value="ECO:0007669"/>
    <property type="project" value="TreeGrafter"/>
</dbReference>
<dbReference type="SMART" id="SM00724">
    <property type="entry name" value="TLC"/>
    <property type="match status" value="1"/>
</dbReference>
<comment type="subcellular location">
    <subcellularLocation>
        <location evidence="1">Membrane</location>
        <topology evidence="1">Multi-pass membrane protein</topology>
    </subcellularLocation>
</comment>
<gene>
    <name evidence="8" type="ORF">FBUS_03441</name>
</gene>
<dbReference type="GO" id="GO:0005886">
    <property type="term" value="C:plasma membrane"/>
    <property type="evidence" value="ECO:0007669"/>
    <property type="project" value="TreeGrafter"/>
</dbReference>
<dbReference type="EMBL" id="LUCM01007513">
    <property type="protein sequence ID" value="KAA0189812.1"/>
    <property type="molecule type" value="Genomic_DNA"/>
</dbReference>
<dbReference type="Proteomes" id="UP000728185">
    <property type="component" value="Unassembled WGS sequence"/>
</dbReference>
<dbReference type="OrthoDB" id="10266980at2759"/>
<dbReference type="AlphaFoldDB" id="A0A8E0RWD8"/>
<accession>A0A8E0RWD8</accession>
<reference evidence="8" key="1">
    <citation type="submission" date="2019-05" db="EMBL/GenBank/DDBJ databases">
        <title>Annotation for the trematode Fasciolopsis buski.</title>
        <authorList>
            <person name="Choi Y.-J."/>
        </authorList>
    </citation>
    <scope>NUCLEOTIDE SEQUENCE</scope>
    <source>
        <strain evidence="8">HT</strain>
        <tissue evidence="8">Whole worm</tissue>
    </source>
</reference>
<evidence type="ECO:0000259" key="7">
    <source>
        <dbReference type="PROSITE" id="PS50922"/>
    </source>
</evidence>
<comment type="caution">
    <text evidence="8">The sequence shown here is derived from an EMBL/GenBank/DDBJ whole genome shotgun (WGS) entry which is preliminary data.</text>
</comment>
<dbReference type="PANTHER" id="PTHR13439">
    <property type="entry name" value="CT120 PROTEIN"/>
    <property type="match status" value="1"/>
</dbReference>
<organism evidence="8 9">
    <name type="scientific">Fasciolopsis buskii</name>
    <dbReference type="NCBI Taxonomy" id="27845"/>
    <lineage>
        <taxon>Eukaryota</taxon>
        <taxon>Metazoa</taxon>
        <taxon>Spiralia</taxon>
        <taxon>Lophotrochozoa</taxon>
        <taxon>Platyhelminthes</taxon>
        <taxon>Trematoda</taxon>
        <taxon>Digenea</taxon>
        <taxon>Plagiorchiida</taxon>
        <taxon>Echinostomata</taxon>
        <taxon>Echinostomatoidea</taxon>
        <taxon>Fasciolidae</taxon>
        <taxon>Fasciolopsis</taxon>
    </lineage>
</organism>
<feature type="chain" id="PRO_5034136034" evidence="6">
    <location>
        <begin position="21"/>
        <end position="190"/>
    </location>
</feature>
<dbReference type="InterPro" id="IPR006634">
    <property type="entry name" value="TLC-dom"/>
</dbReference>
<dbReference type="PANTHER" id="PTHR13439:SF4">
    <property type="entry name" value="TLC DOMAIN-CONTAINING PROTEIN"/>
    <property type="match status" value="1"/>
</dbReference>
<feature type="signal peptide" evidence="6">
    <location>
        <begin position="1"/>
        <end position="20"/>
    </location>
</feature>
<proteinExistence type="predicted"/>
<evidence type="ECO:0000256" key="1">
    <source>
        <dbReference type="ARBA" id="ARBA00004141"/>
    </source>
</evidence>